<protein>
    <submittedName>
        <fullName evidence="2">Uncharacterized protein</fullName>
    </submittedName>
</protein>
<accession>A0AAD1HAP3</accession>
<keyword evidence="1" id="KW-0812">Transmembrane</keyword>
<sequence length="98" mass="9822">MTSDLLGKAILLASVAAEAGRLEARLRLAAIEKWVRCMTALAVIAIIVGCLPIVAGAVYMFLIGPGAFIGALVTCVIVAGGLAAAIWGLSVLTLAGAS</sequence>
<reference evidence="2 3" key="1">
    <citation type="journal article" date="2019" name="Emerg. Microbes Infect.">
        <title>Comprehensive subspecies identification of 175 nontuberculous mycobacteria species based on 7547 genomic profiles.</title>
        <authorList>
            <person name="Matsumoto Y."/>
            <person name="Kinjo T."/>
            <person name="Motooka D."/>
            <person name="Nabeya D."/>
            <person name="Jung N."/>
            <person name="Uechi K."/>
            <person name="Horii T."/>
            <person name="Iida T."/>
            <person name="Fujita J."/>
            <person name="Nakamura S."/>
        </authorList>
    </citation>
    <scope>NUCLEOTIDE SEQUENCE [LARGE SCALE GENOMIC DNA]</scope>
    <source>
        <strain evidence="2 3">JCM 6375</strain>
    </source>
</reference>
<organism evidence="2 3">
    <name type="scientific">Mycolicibacterium moriokaense</name>
    <dbReference type="NCBI Taxonomy" id="39691"/>
    <lineage>
        <taxon>Bacteria</taxon>
        <taxon>Bacillati</taxon>
        <taxon>Actinomycetota</taxon>
        <taxon>Actinomycetes</taxon>
        <taxon>Mycobacteriales</taxon>
        <taxon>Mycobacteriaceae</taxon>
        <taxon>Mycolicibacterium</taxon>
    </lineage>
</organism>
<dbReference type="RefSeq" id="WP_133056541.1">
    <property type="nucleotide sequence ID" value="NZ_AP022560.1"/>
</dbReference>
<proteinExistence type="predicted"/>
<dbReference type="KEGG" id="mmor:MMOR_27480"/>
<dbReference type="AlphaFoldDB" id="A0AAD1HAP3"/>
<dbReference type="EMBL" id="AP022560">
    <property type="protein sequence ID" value="BBX01812.1"/>
    <property type="molecule type" value="Genomic_DNA"/>
</dbReference>
<evidence type="ECO:0000256" key="1">
    <source>
        <dbReference type="SAM" id="Phobius"/>
    </source>
</evidence>
<evidence type="ECO:0000313" key="2">
    <source>
        <dbReference type="EMBL" id="BBX01812.1"/>
    </source>
</evidence>
<gene>
    <name evidence="2" type="ORF">MMOR_27480</name>
</gene>
<keyword evidence="3" id="KW-1185">Reference proteome</keyword>
<dbReference type="Proteomes" id="UP000466681">
    <property type="component" value="Chromosome"/>
</dbReference>
<keyword evidence="1" id="KW-0472">Membrane</keyword>
<evidence type="ECO:0000313" key="3">
    <source>
        <dbReference type="Proteomes" id="UP000466681"/>
    </source>
</evidence>
<feature type="transmembrane region" description="Helical" evidence="1">
    <location>
        <begin position="34"/>
        <end position="62"/>
    </location>
</feature>
<feature type="transmembrane region" description="Helical" evidence="1">
    <location>
        <begin position="68"/>
        <end position="95"/>
    </location>
</feature>
<keyword evidence="1" id="KW-1133">Transmembrane helix</keyword>
<name>A0AAD1HAP3_9MYCO</name>